<protein>
    <submittedName>
        <fullName evidence="3">Diadenosine tetraphosphate (Ap4A) hydrolase</fullName>
    </submittedName>
</protein>
<keyword evidence="4" id="KW-1185">Reference proteome</keyword>
<dbReference type="PANTHER" id="PTHR42997">
    <property type="entry name" value="HIT FAMILY HYDROLASE"/>
    <property type="match status" value="1"/>
</dbReference>
<dbReference type="AlphaFoldDB" id="A0A1I4PCQ1"/>
<dbReference type="Gene3D" id="3.30.428.10">
    <property type="entry name" value="HIT-like"/>
    <property type="match status" value="1"/>
</dbReference>
<accession>A0A1I4PCQ1</accession>
<dbReference type="InterPro" id="IPR036265">
    <property type="entry name" value="HIT-like_sf"/>
</dbReference>
<sequence>MDDACPFCFAESASPDRELPSNELAYIRLDGFPVSPGHLLIVPKRHAADWFDLTAEEQKAVMVLVEEGKRWLEVNYQPDGFNIGMNCGEAAGQTVMHMHCHLIPRYQGDLEDPRGGVRWVIPGKADYWSNR</sequence>
<dbReference type="STRING" id="488535.SAMN04487963_1940"/>
<gene>
    <name evidence="3" type="ORF">SAMN04487963_1940</name>
</gene>
<dbReference type="GO" id="GO:0016787">
    <property type="term" value="F:hydrolase activity"/>
    <property type="evidence" value="ECO:0007669"/>
    <property type="project" value="UniProtKB-KW"/>
</dbReference>
<evidence type="ECO:0000256" key="1">
    <source>
        <dbReference type="PROSITE-ProRule" id="PRU00464"/>
    </source>
</evidence>
<dbReference type="RefSeq" id="WP_092021926.1">
    <property type="nucleotide sequence ID" value="NZ_FOUE01000002.1"/>
</dbReference>
<reference evidence="4" key="1">
    <citation type="submission" date="2016-10" db="EMBL/GenBank/DDBJ databases">
        <authorList>
            <person name="Varghese N."/>
            <person name="Submissions S."/>
        </authorList>
    </citation>
    <scope>NUCLEOTIDE SEQUENCE [LARGE SCALE GENOMIC DNA]</scope>
    <source>
        <strain evidence="4">CGMCC 1.7061</strain>
    </source>
</reference>
<dbReference type="OrthoDB" id="9784774at2"/>
<evidence type="ECO:0000313" key="3">
    <source>
        <dbReference type="EMBL" id="SFM25519.1"/>
    </source>
</evidence>
<feature type="domain" description="HIT" evidence="2">
    <location>
        <begin position="6"/>
        <end position="112"/>
    </location>
</feature>
<dbReference type="Proteomes" id="UP000198519">
    <property type="component" value="Unassembled WGS sequence"/>
</dbReference>
<feature type="short sequence motif" description="Histidine triad motif" evidence="1">
    <location>
        <begin position="97"/>
        <end position="101"/>
    </location>
</feature>
<organism evidence="3 4">
    <name type="scientific">Marinobacter zhejiangensis</name>
    <dbReference type="NCBI Taxonomy" id="488535"/>
    <lineage>
        <taxon>Bacteria</taxon>
        <taxon>Pseudomonadati</taxon>
        <taxon>Pseudomonadota</taxon>
        <taxon>Gammaproteobacteria</taxon>
        <taxon>Pseudomonadales</taxon>
        <taxon>Marinobacteraceae</taxon>
        <taxon>Marinobacter</taxon>
    </lineage>
</organism>
<proteinExistence type="predicted"/>
<dbReference type="SUPFAM" id="SSF54197">
    <property type="entry name" value="HIT-like"/>
    <property type="match status" value="1"/>
</dbReference>
<dbReference type="InterPro" id="IPR052908">
    <property type="entry name" value="AP-4-A_phosphorylase"/>
</dbReference>
<evidence type="ECO:0000313" key="4">
    <source>
        <dbReference type="Proteomes" id="UP000198519"/>
    </source>
</evidence>
<dbReference type="EMBL" id="FOUE01000002">
    <property type="protein sequence ID" value="SFM25519.1"/>
    <property type="molecule type" value="Genomic_DNA"/>
</dbReference>
<dbReference type="PROSITE" id="PS51084">
    <property type="entry name" value="HIT_2"/>
    <property type="match status" value="1"/>
</dbReference>
<evidence type="ECO:0000259" key="2">
    <source>
        <dbReference type="PROSITE" id="PS51084"/>
    </source>
</evidence>
<name>A0A1I4PCQ1_9GAMM</name>
<dbReference type="PANTHER" id="PTHR42997:SF1">
    <property type="entry name" value="AP-4-A PHOSPHORYLASE"/>
    <property type="match status" value="1"/>
</dbReference>
<keyword evidence="3" id="KW-0378">Hydrolase</keyword>
<dbReference type="InterPro" id="IPR011146">
    <property type="entry name" value="HIT-like"/>
</dbReference>
<dbReference type="Pfam" id="PF01230">
    <property type="entry name" value="HIT"/>
    <property type="match status" value="1"/>
</dbReference>